<dbReference type="GO" id="GO:0016787">
    <property type="term" value="F:hydrolase activity"/>
    <property type="evidence" value="ECO:0007669"/>
    <property type="project" value="UniProtKB-KW"/>
</dbReference>
<organism evidence="10 11">
    <name type="scientific">Acetobacterium bakii</name>
    <dbReference type="NCBI Taxonomy" id="52689"/>
    <lineage>
        <taxon>Bacteria</taxon>
        <taxon>Bacillati</taxon>
        <taxon>Bacillota</taxon>
        <taxon>Clostridia</taxon>
        <taxon>Eubacteriales</taxon>
        <taxon>Eubacteriaceae</taxon>
        <taxon>Acetobacterium</taxon>
    </lineage>
</organism>
<dbReference type="PATRIC" id="fig|52689.4.peg.525"/>
<keyword evidence="3 9" id="KW-0540">Nuclease</keyword>
<sequence>MGKSLNYNYAFVFYDINEKRVTKVFKICKKYLVHYQKSVFRGAITPSKLIQLRQELKNIIVGEEDFVCIIKLLNGDVFEEETLGNFQSAENLFL</sequence>
<dbReference type="InterPro" id="IPR021127">
    <property type="entry name" value="CRISPR_associated_Cas2"/>
</dbReference>
<comment type="similarity">
    <text evidence="2 9">Belongs to the CRISPR-associated endoribonuclease Cas2 protein family.</text>
</comment>
<gene>
    <name evidence="9" type="primary">cas2</name>
    <name evidence="10" type="ORF">AKG39_07085</name>
</gene>
<evidence type="ECO:0000313" key="10">
    <source>
        <dbReference type="EMBL" id="KNZ42391.1"/>
    </source>
</evidence>
<keyword evidence="8 9" id="KW-0051">Antiviral defense</keyword>
<comment type="caution">
    <text evidence="10">The sequence shown here is derived from an EMBL/GenBank/DDBJ whole genome shotgun (WGS) entry which is preliminary data.</text>
</comment>
<evidence type="ECO:0000256" key="9">
    <source>
        <dbReference type="HAMAP-Rule" id="MF_01471"/>
    </source>
</evidence>
<dbReference type="CDD" id="cd09725">
    <property type="entry name" value="Cas2_I_II_III"/>
    <property type="match status" value="1"/>
</dbReference>
<accession>A0A0L6U1L2</accession>
<dbReference type="Pfam" id="PF09827">
    <property type="entry name" value="CRISPR_Cas2"/>
    <property type="match status" value="1"/>
</dbReference>
<dbReference type="PANTHER" id="PTHR34405">
    <property type="entry name" value="CRISPR-ASSOCIATED ENDORIBONUCLEASE CAS2"/>
    <property type="match status" value="1"/>
</dbReference>
<comment type="function">
    <text evidence="9">CRISPR (clustered regularly interspaced short palindromic repeat), is an adaptive immune system that provides protection against mobile genetic elements (viruses, transposable elements and conjugative plasmids). CRISPR clusters contain sequences complementary to antecedent mobile elements and target invading nucleic acids. CRISPR clusters are transcribed and processed into CRISPR RNA (crRNA). Functions as a ssRNA-specific endoribonuclease. Involved in the integration of spacer DNA into the CRISPR cassette.</text>
</comment>
<evidence type="ECO:0000256" key="7">
    <source>
        <dbReference type="ARBA" id="ARBA00022842"/>
    </source>
</evidence>
<dbReference type="Proteomes" id="UP000036873">
    <property type="component" value="Unassembled WGS sequence"/>
</dbReference>
<keyword evidence="5 9" id="KW-0255">Endonuclease</keyword>
<dbReference type="GO" id="GO:0043571">
    <property type="term" value="P:maintenance of CRISPR repeat elements"/>
    <property type="evidence" value="ECO:0007669"/>
    <property type="project" value="UniProtKB-UniRule"/>
</dbReference>
<dbReference type="AlphaFoldDB" id="A0A0L6U1L2"/>
<evidence type="ECO:0000256" key="4">
    <source>
        <dbReference type="ARBA" id="ARBA00022723"/>
    </source>
</evidence>
<dbReference type="SUPFAM" id="SSF143430">
    <property type="entry name" value="TTP0101/SSO1404-like"/>
    <property type="match status" value="1"/>
</dbReference>
<dbReference type="NCBIfam" id="TIGR01573">
    <property type="entry name" value="cas2"/>
    <property type="match status" value="1"/>
</dbReference>
<comment type="cofactor">
    <cofactor evidence="1 9">
        <name>Mg(2+)</name>
        <dbReference type="ChEBI" id="CHEBI:18420"/>
    </cofactor>
</comment>
<dbReference type="RefSeq" id="WP_050739682.1">
    <property type="nucleotide sequence ID" value="NZ_LGYO01000015.1"/>
</dbReference>
<keyword evidence="6 9" id="KW-0378">Hydrolase</keyword>
<evidence type="ECO:0000256" key="1">
    <source>
        <dbReference type="ARBA" id="ARBA00001946"/>
    </source>
</evidence>
<evidence type="ECO:0000256" key="6">
    <source>
        <dbReference type="ARBA" id="ARBA00022801"/>
    </source>
</evidence>
<dbReference type="EMBL" id="LGYO01000015">
    <property type="protein sequence ID" value="KNZ42391.1"/>
    <property type="molecule type" value="Genomic_DNA"/>
</dbReference>
<dbReference type="STRING" id="52689.AKG39_07085"/>
<evidence type="ECO:0000256" key="2">
    <source>
        <dbReference type="ARBA" id="ARBA00009959"/>
    </source>
</evidence>
<name>A0A0L6U1L2_9FIRM</name>
<dbReference type="InterPro" id="IPR019199">
    <property type="entry name" value="Virulence_VapD/CRISPR_Cas2"/>
</dbReference>
<dbReference type="PANTHER" id="PTHR34405:SF1">
    <property type="entry name" value="CRISPR-ASSOCIATED ENDORIBONUCLEASE CAS2"/>
    <property type="match status" value="1"/>
</dbReference>
<keyword evidence="11" id="KW-1185">Reference proteome</keyword>
<dbReference type="GO" id="GO:0046872">
    <property type="term" value="F:metal ion binding"/>
    <property type="evidence" value="ECO:0007669"/>
    <property type="project" value="UniProtKB-UniRule"/>
</dbReference>
<evidence type="ECO:0000313" key="11">
    <source>
        <dbReference type="Proteomes" id="UP000036873"/>
    </source>
</evidence>
<dbReference type="HAMAP" id="MF_01471">
    <property type="entry name" value="Cas2"/>
    <property type="match status" value="1"/>
</dbReference>
<evidence type="ECO:0000256" key="5">
    <source>
        <dbReference type="ARBA" id="ARBA00022759"/>
    </source>
</evidence>
<dbReference type="GO" id="GO:0051607">
    <property type="term" value="P:defense response to virus"/>
    <property type="evidence" value="ECO:0007669"/>
    <property type="project" value="UniProtKB-UniRule"/>
</dbReference>
<keyword evidence="7 9" id="KW-0460">Magnesium</keyword>
<comment type="subunit">
    <text evidence="9">Homodimer, forms a heterotetramer with a Cas1 homodimer.</text>
</comment>
<evidence type="ECO:0000256" key="3">
    <source>
        <dbReference type="ARBA" id="ARBA00022722"/>
    </source>
</evidence>
<keyword evidence="4 9" id="KW-0479">Metal-binding</keyword>
<proteinExistence type="inferred from homology"/>
<reference evidence="11" key="1">
    <citation type="submission" date="2015-07" db="EMBL/GenBank/DDBJ databases">
        <title>Draft genome sequence of Acetobacterium bakii DSM 8293, a potential psychrophilic chemical producer through syngas fermentation.</title>
        <authorList>
            <person name="Song Y."/>
            <person name="Hwang S."/>
            <person name="Cho B.-K."/>
        </authorList>
    </citation>
    <scope>NUCLEOTIDE SEQUENCE [LARGE SCALE GENOMIC DNA]</scope>
    <source>
        <strain evidence="11">DSM 8239</strain>
    </source>
</reference>
<evidence type="ECO:0000256" key="8">
    <source>
        <dbReference type="ARBA" id="ARBA00023118"/>
    </source>
</evidence>
<feature type="binding site" evidence="9">
    <location>
        <position position="15"/>
    </location>
    <ligand>
        <name>Mg(2+)</name>
        <dbReference type="ChEBI" id="CHEBI:18420"/>
        <note>catalytic</note>
    </ligand>
</feature>
<dbReference type="Gene3D" id="3.30.70.240">
    <property type="match status" value="1"/>
</dbReference>
<dbReference type="OrthoDB" id="279819at2"/>
<dbReference type="EC" id="3.1.-.-" evidence="9"/>
<protein>
    <recommendedName>
        <fullName evidence="9">CRISPR-associated endoribonuclease Cas2</fullName>
        <ecNumber evidence="9">3.1.-.-</ecNumber>
    </recommendedName>
</protein>
<dbReference type="GO" id="GO:0004521">
    <property type="term" value="F:RNA endonuclease activity"/>
    <property type="evidence" value="ECO:0007669"/>
    <property type="project" value="InterPro"/>
</dbReference>